<feature type="compositionally biased region" description="Basic and acidic residues" evidence="1">
    <location>
        <begin position="496"/>
        <end position="510"/>
    </location>
</feature>
<feature type="compositionally biased region" description="Polar residues" evidence="1">
    <location>
        <begin position="486"/>
        <end position="495"/>
    </location>
</feature>
<feature type="region of interest" description="Disordered" evidence="1">
    <location>
        <begin position="287"/>
        <end position="329"/>
    </location>
</feature>
<feature type="compositionally biased region" description="Basic and acidic residues" evidence="1">
    <location>
        <begin position="943"/>
        <end position="952"/>
    </location>
</feature>
<dbReference type="AlphaFoldDB" id="A0A6P8F5H3"/>
<dbReference type="KEGG" id="char:105910360"/>
<accession>A0A6P8F5H3</accession>
<feature type="region of interest" description="Disordered" evidence="1">
    <location>
        <begin position="621"/>
        <end position="640"/>
    </location>
</feature>
<protein>
    <submittedName>
        <fullName evidence="3">Golgin subfamily A member 6-like protein 22</fullName>
    </submittedName>
</protein>
<dbReference type="RefSeq" id="XP_031419401.2">
    <property type="nucleotide sequence ID" value="XM_031563541.2"/>
</dbReference>
<feature type="region of interest" description="Disordered" evidence="1">
    <location>
        <begin position="370"/>
        <end position="391"/>
    </location>
</feature>
<name>A0A6P8F5H3_CLUHA</name>
<evidence type="ECO:0000313" key="3">
    <source>
        <dbReference type="RefSeq" id="XP_031419401.2"/>
    </source>
</evidence>
<feature type="region of interest" description="Disordered" evidence="1">
    <location>
        <begin position="416"/>
        <end position="510"/>
    </location>
</feature>
<feature type="compositionally biased region" description="Basic and acidic residues" evidence="1">
    <location>
        <begin position="748"/>
        <end position="785"/>
    </location>
</feature>
<feature type="compositionally biased region" description="Basic and acidic residues" evidence="1">
    <location>
        <begin position="468"/>
        <end position="485"/>
    </location>
</feature>
<organism evidence="2 3">
    <name type="scientific">Clupea harengus</name>
    <name type="common">Atlantic herring</name>
    <dbReference type="NCBI Taxonomy" id="7950"/>
    <lineage>
        <taxon>Eukaryota</taxon>
        <taxon>Metazoa</taxon>
        <taxon>Chordata</taxon>
        <taxon>Craniata</taxon>
        <taxon>Vertebrata</taxon>
        <taxon>Euteleostomi</taxon>
        <taxon>Actinopterygii</taxon>
        <taxon>Neopterygii</taxon>
        <taxon>Teleostei</taxon>
        <taxon>Clupei</taxon>
        <taxon>Clupeiformes</taxon>
        <taxon>Clupeoidei</taxon>
        <taxon>Clupeidae</taxon>
        <taxon>Clupea</taxon>
    </lineage>
</organism>
<feature type="compositionally biased region" description="Basic and acidic residues" evidence="1">
    <location>
        <begin position="264"/>
        <end position="275"/>
    </location>
</feature>
<dbReference type="Proteomes" id="UP000515152">
    <property type="component" value="Chromosome 3"/>
</dbReference>
<feature type="region of interest" description="Disordered" evidence="1">
    <location>
        <begin position="726"/>
        <end position="814"/>
    </location>
</feature>
<feature type="region of interest" description="Disordered" evidence="1">
    <location>
        <begin position="145"/>
        <end position="182"/>
    </location>
</feature>
<reference evidence="3" key="1">
    <citation type="submission" date="2025-08" db="UniProtKB">
        <authorList>
            <consortium name="RefSeq"/>
        </authorList>
    </citation>
    <scope>IDENTIFICATION</scope>
</reference>
<feature type="region of interest" description="Disordered" evidence="1">
    <location>
        <begin position="838"/>
        <end position="872"/>
    </location>
</feature>
<feature type="compositionally biased region" description="Basic and acidic residues" evidence="1">
    <location>
        <begin position="232"/>
        <end position="257"/>
    </location>
</feature>
<feature type="region of interest" description="Disordered" evidence="1">
    <location>
        <begin position="913"/>
        <end position="1035"/>
    </location>
</feature>
<evidence type="ECO:0000313" key="2">
    <source>
        <dbReference type="Proteomes" id="UP000515152"/>
    </source>
</evidence>
<feature type="compositionally biased region" description="Basic and acidic residues" evidence="1">
    <location>
        <begin position="416"/>
        <end position="426"/>
    </location>
</feature>
<feature type="compositionally biased region" description="Acidic residues" evidence="1">
    <location>
        <begin position="989"/>
        <end position="1000"/>
    </location>
</feature>
<feature type="compositionally biased region" description="Basic and acidic residues" evidence="1">
    <location>
        <begin position="726"/>
        <end position="740"/>
    </location>
</feature>
<feature type="compositionally biased region" description="Basic and acidic residues" evidence="1">
    <location>
        <begin position="592"/>
        <end position="606"/>
    </location>
</feature>
<sequence length="1168" mass="137361">MEAGRAMTADLQKTWQITGSGEISRDKVRNLKMEGNREVLAETYRIAQLEKLREVERMREVERQRDTDRHQERMREMERMIEIERKRERELEEDWTRQMERLEERKKKRMKDMEEELYDRQRTMEKQLEERIRRMETEWERRVEKEKERQRQLEKQLKDMEENYAKESEVEQKKNEDIRELERKSQQEWEAKILEMERKIERGEVMAQRREEELLRQIEHQQKTKMEALRHTETTMGKERQRHLDIQRGLDQEKDECQDMGSEIQRERDRKSTIREHVEITERRLENEQRELERQQEMNEKVKKMEQKFEMEREMERKRHEERWRELEDKSQKEWERTRELERKLEAERETAQQQEQELLKIMEEQEKAKEGELMKMEKQREIEREEKRTIELQTPRKTELDKVIGKGKEWMKEIKQKVEKRKDTELDLQDGQNNLEHKQPDEREKYTEEEEKSTIAEQRKSTIKGMDWLREMRQKEEKNKHITQQEEQLFLQNTSKERAEESVVRPVEEKDKPIQGMEWLREFKLKEKKIVDSGSNITIEDEINQSTSKLMEGKTATIRKHEQLEDVWLGDMGLTKREDKWSEIRRKHQRSREESRQELGKHIDQGEQTENNKCMVLSPRGRNAARKKDAEDRRMTEVNKQGINEVKNLENEGMDWLEEIKQNVVRKKRESLQEGQQIIDEQLSIQKERMGVMKNKREREMEGQQVERCGQLDDWLGGIDRTFEKEREREQKKSEERWSEISQNRQRKCEEKAQELGKQQKQETEMQVTKQKELVRQTEAEPNTKAEGLLDMVRQTQRKKTEDTLTGMETEGPVKTVMAWQGDSKRMDGWVNIQKNDVEKDMGRNRKVDSEMREAKGCSGQEQLTERKGDVEDVAGAKAVRRKLEDNLEMEKQTKNMEGFIQWGRKGDVDAQTCRSTHQTDLDHTSWGAERQAALLAPKTSDTNEKPKRDNTAIVPSEREDEPQVNTEGQVAQGSRNPSQAQSLPSDVSEEEEMNEEQAENTSLPSDDDMAQEDIPGGTEPNETGQSGGVKDKSPGDCCHCSSLLLAAPRCCWGGVTLVQRGSVQTIHPHHAANASAVPPSILTRLPGQRICTGMKAASLVAILAATATMVTVAVIDSINVTGSVSAGGGGKRTFWTGGGMAAALFGCNLGGGCGMEVSLEWPALTR</sequence>
<proteinExistence type="predicted"/>
<gene>
    <name evidence="3" type="primary">LOC105910360</name>
</gene>
<dbReference type="GeneID" id="105910360"/>
<feature type="compositionally biased region" description="Basic and acidic residues" evidence="1">
    <location>
        <begin position="436"/>
        <end position="461"/>
    </location>
</feature>
<keyword evidence="2" id="KW-1185">Reference proteome</keyword>
<evidence type="ECO:0000256" key="1">
    <source>
        <dbReference type="SAM" id="MobiDB-lite"/>
    </source>
</evidence>
<feature type="compositionally biased region" description="Basic and acidic residues" evidence="1">
    <location>
        <begin position="838"/>
        <end position="857"/>
    </location>
</feature>
<feature type="compositionally biased region" description="Polar residues" evidence="1">
    <location>
        <begin position="965"/>
        <end position="987"/>
    </location>
</feature>
<dbReference type="OrthoDB" id="10641516at2759"/>
<feature type="region of interest" description="Disordered" evidence="1">
    <location>
        <begin position="583"/>
        <end position="614"/>
    </location>
</feature>
<feature type="compositionally biased region" description="Basic and acidic residues" evidence="1">
    <location>
        <begin position="627"/>
        <end position="638"/>
    </location>
</feature>
<feature type="region of interest" description="Disordered" evidence="1">
    <location>
        <begin position="232"/>
        <end position="275"/>
    </location>
</feature>